<dbReference type="SUPFAM" id="SSF63992">
    <property type="entry name" value="Dipeptide transport protein"/>
    <property type="match status" value="1"/>
</dbReference>
<dbReference type="InterPro" id="IPR007035">
    <property type="entry name" value="Peptidase_M55"/>
</dbReference>
<dbReference type="Pfam" id="PF04951">
    <property type="entry name" value="Peptidase_M55"/>
    <property type="match status" value="1"/>
</dbReference>
<accession>A0A7C2W9E6</accession>
<protein>
    <submittedName>
        <fullName evidence="2">Uncharacterized protein</fullName>
    </submittedName>
</protein>
<name>A0A7C2W9E6_9BACT</name>
<evidence type="ECO:0000313" key="2">
    <source>
        <dbReference type="EMBL" id="HEX69671.1"/>
    </source>
</evidence>
<dbReference type="InterPro" id="IPR036177">
    <property type="entry name" value="Peptidase_M55_sf"/>
</dbReference>
<dbReference type="EMBL" id="DSID01000023">
    <property type="protein sequence ID" value="HEX69671.1"/>
    <property type="molecule type" value="Genomic_DNA"/>
</dbReference>
<proteinExistence type="predicted"/>
<gene>
    <name evidence="2" type="ORF">ENP13_00275</name>
</gene>
<comment type="caution">
    <text evidence="2">The sequence shown here is derived from an EMBL/GenBank/DDBJ whole genome shotgun (WGS) entry which is preliminary data.</text>
</comment>
<dbReference type="AlphaFoldDB" id="A0A7C2W9E6"/>
<dbReference type="Gene3D" id="3.40.50.10780">
    <property type="entry name" value="Dipeptide transport protein"/>
    <property type="match status" value="1"/>
</dbReference>
<sequence>MSMPEGVPGYARQGPRNKEGTMRTMDTTRTTLVNDRSRPLISWGAIFGGAILGLALTLEGRPAGELALLSRWAGEHEIPIGLVTGDRATSLEAETWLDQTPTLTVKQAVAWDRATALPVEQAHRALREMVARVLGRPDRWWVYRPTRPVEALVRLQRATELAARIPGVSLEDGSLRVRLPSVKALIDLIDVFTALIRSEEQRELLEAIAADPAAGLVLERERARRRGQLRRGSVSSDPSAW</sequence>
<evidence type="ECO:0000256" key="1">
    <source>
        <dbReference type="SAM" id="MobiDB-lite"/>
    </source>
</evidence>
<dbReference type="InterPro" id="IPR027476">
    <property type="entry name" value="DppA_N"/>
</dbReference>
<reference evidence="2" key="1">
    <citation type="journal article" date="2020" name="mSystems">
        <title>Genome- and Community-Level Interaction Insights into Carbon Utilization and Element Cycling Functions of Hydrothermarchaeota in Hydrothermal Sediment.</title>
        <authorList>
            <person name="Zhou Z."/>
            <person name="Liu Y."/>
            <person name="Xu W."/>
            <person name="Pan J."/>
            <person name="Luo Z.H."/>
            <person name="Li M."/>
        </authorList>
    </citation>
    <scope>NUCLEOTIDE SEQUENCE [LARGE SCALE GENOMIC DNA]</scope>
    <source>
        <strain evidence="2">SpSt-192</strain>
    </source>
</reference>
<organism evidence="2">
    <name type="scientific">Thermorudis sp</name>
    <dbReference type="NCBI Taxonomy" id="1969470"/>
    <lineage>
        <taxon>Bacteria</taxon>
        <taxon>Pseudomonadati</taxon>
        <taxon>Thermomicrobiota</taxon>
        <taxon>Thermomicrobia</taxon>
        <taxon>Thermomicrobia incertae sedis</taxon>
        <taxon>Thermorudis</taxon>
    </lineage>
</organism>
<feature type="region of interest" description="Disordered" evidence="1">
    <location>
        <begin position="1"/>
        <end position="24"/>
    </location>
</feature>